<evidence type="ECO:0000313" key="1">
    <source>
        <dbReference type="EMBL" id="VXC02522.1"/>
    </source>
</evidence>
<organism evidence="1 2">
    <name type="scientific">Maribacter litoralis</name>
    <dbReference type="NCBI Taxonomy" id="2059726"/>
    <lineage>
        <taxon>Bacteria</taxon>
        <taxon>Pseudomonadati</taxon>
        <taxon>Bacteroidota</taxon>
        <taxon>Flavobacteriia</taxon>
        <taxon>Flavobacteriales</taxon>
        <taxon>Flavobacteriaceae</taxon>
        <taxon>Maribacter</taxon>
    </lineage>
</organism>
<dbReference type="EMBL" id="CABWLR010000005">
    <property type="protein sequence ID" value="VXC02522.1"/>
    <property type="molecule type" value="Genomic_DNA"/>
</dbReference>
<dbReference type="Proteomes" id="UP000430202">
    <property type="component" value="Unassembled WGS sequence"/>
</dbReference>
<reference evidence="1 2" key="1">
    <citation type="submission" date="2019-10" db="EMBL/GenBank/DDBJ databases">
        <authorList>
            <person name="Karimi E."/>
        </authorList>
    </citation>
    <scope>NUCLEOTIDE SEQUENCE [LARGE SCALE GENOMIC DNA]</scope>
    <source>
        <strain evidence="1">Maribacter sp. 151</strain>
    </source>
</reference>
<evidence type="ECO:0000313" key="2">
    <source>
        <dbReference type="Proteomes" id="UP000430202"/>
    </source>
</evidence>
<sequence length="158" mass="18251">MKEPIIVDLRMFKNFLFLFILLITQVYSCKSVVPSNLQDSNSMEMELILNENYSGFEQENYILIKNQKDLNAFYGKINRTRKPGLTPPKVDFDSEMILVWCGDYSDSEYAKLEVTEKDAFIEIQKKTSNVAKDVNSLIVTPFSVYKLPLSSKSIKIKQ</sequence>
<gene>
    <name evidence="1" type="ORF">MARI151_50406</name>
</gene>
<protein>
    <submittedName>
        <fullName evidence="1">Uncharacterized protein</fullName>
    </submittedName>
</protein>
<name>A0A653V8H5_9FLAO</name>
<accession>A0A653V8H5</accession>
<dbReference type="AlphaFoldDB" id="A0A653V8H5"/>
<proteinExistence type="predicted"/>
<keyword evidence="2" id="KW-1185">Reference proteome</keyword>